<dbReference type="GO" id="GO:0005886">
    <property type="term" value="C:plasma membrane"/>
    <property type="evidence" value="ECO:0007669"/>
    <property type="project" value="UniProtKB-SubCell"/>
</dbReference>
<keyword evidence="3 6" id="KW-0812">Transmembrane</keyword>
<feature type="domain" description="SHOCT" evidence="7">
    <location>
        <begin position="102"/>
        <end position="129"/>
    </location>
</feature>
<reference evidence="9 10" key="1">
    <citation type="submission" date="2018-06" db="EMBL/GenBank/DDBJ databases">
        <title>Sphaerisporangium craniellae sp. nov., isolated from a marine sponge in the South China Sea.</title>
        <authorList>
            <person name="Li L."/>
        </authorList>
    </citation>
    <scope>NUCLEOTIDE SEQUENCE [LARGE SCALE GENOMIC DNA]</scope>
    <source>
        <strain evidence="9 10">LHW63015</strain>
    </source>
</reference>
<evidence type="ECO:0000313" key="9">
    <source>
        <dbReference type="EMBL" id="RBQ22019.1"/>
    </source>
</evidence>
<dbReference type="AlphaFoldDB" id="A0A366M902"/>
<evidence type="ECO:0000256" key="1">
    <source>
        <dbReference type="ARBA" id="ARBA00004651"/>
    </source>
</evidence>
<evidence type="ECO:0000313" key="10">
    <source>
        <dbReference type="Proteomes" id="UP000253303"/>
    </source>
</evidence>
<evidence type="ECO:0000256" key="4">
    <source>
        <dbReference type="ARBA" id="ARBA00022989"/>
    </source>
</evidence>
<keyword evidence="4 6" id="KW-1133">Transmembrane helix</keyword>
<comment type="caution">
    <text evidence="9">The sequence shown here is derived from an EMBL/GenBank/DDBJ whole genome shotgun (WGS) entry which is preliminary data.</text>
</comment>
<keyword evidence="2" id="KW-1003">Cell membrane</keyword>
<dbReference type="Pfam" id="PF13396">
    <property type="entry name" value="PLDc_N"/>
    <property type="match status" value="1"/>
</dbReference>
<dbReference type="OrthoDB" id="7596142at2"/>
<comment type="subcellular location">
    <subcellularLocation>
        <location evidence="1">Cell membrane</location>
        <topology evidence="1">Multi-pass membrane protein</topology>
    </subcellularLocation>
</comment>
<protein>
    <submittedName>
        <fullName evidence="9">SHOCT domain-containing protein</fullName>
    </submittedName>
</protein>
<name>A0A366M902_9ACTN</name>
<accession>A0A366M902</accession>
<evidence type="ECO:0000256" key="2">
    <source>
        <dbReference type="ARBA" id="ARBA00022475"/>
    </source>
</evidence>
<dbReference type="EMBL" id="QMEY01000001">
    <property type="protein sequence ID" value="RBQ22019.1"/>
    <property type="molecule type" value="Genomic_DNA"/>
</dbReference>
<dbReference type="Pfam" id="PF09851">
    <property type="entry name" value="SHOCT"/>
    <property type="match status" value="1"/>
</dbReference>
<dbReference type="InterPro" id="IPR018649">
    <property type="entry name" value="SHOCT"/>
</dbReference>
<dbReference type="Proteomes" id="UP000253303">
    <property type="component" value="Unassembled WGS sequence"/>
</dbReference>
<feature type="transmembrane region" description="Helical" evidence="6">
    <location>
        <begin position="47"/>
        <end position="65"/>
    </location>
</feature>
<evidence type="ECO:0000259" key="7">
    <source>
        <dbReference type="Pfam" id="PF09851"/>
    </source>
</evidence>
<gene>
    <name evidence="9" type="ORF">DP939_04970</name>
</gene>
<evidence type="ECO:0000256" key="6">
    <source>
        <dbReference type="SAM" id="Phobius"/>
    </source>
</evidence>
<evidence type="ECO:0000256" key="3">
    <source>
        <dbReference type="ARBA" id="ARBA00022692"/>
    </source>
</evidence>
<sequence>MDDYPLLNIFLTMMWFFLWVLWLMLLFRVIVDIFRDDSLNGWAKAGWAIFVIVLPLVGVFVYLVARGKGMGRREVAALAAREARYYEAAAERGVFQGAGQADELARLADLRNHGDLTPQEFEHAKAKVLAR</sequence>
<keyword evidence="10" id="KW-1185">Reference proteome</keyword>
<organism evidence="9 10">
    <name type="scientific">Spongiactinospora rosea</name>
    <dbReference type="NCBI Taxonomy" id="2248750"/>
    <lineage>
        <taxon>Bacteria</taxon>
        <taxon>Bacillati</taxon>
        <taxon>Actinomycetota</taxon>
        <taxon>Actinomycetes</taxon>
        <taxon>Streptosporangiales</taxon>
        <taxon>Streptosporangiaceae</taxon>
        <taxon>Spongiactinospora</taxon>
    </lineage>
</organism>
<feature type="transmembrane region" description="Helical" evidence="6">
    <location>
        <begin position="7"/>
        <end position="27"/>
    </location>
</feature>
<evidence type="ECO:0000256" key="5">
    <source>
        <dbReference type="ARBA" id="ARBA00023136"/>
    </source>
</evidence>
<feature type="domain" description="Cardiolipin synthase N-terminal" evidence="8">
    <location>
        <begin position="20"/>
        <end position="66"/>
    </location>
</feature>
<keyword evidence="5 6" id="KW-0472">Membrane</keyword>
<dbReference type="InterPro" id="IPR027379">
    <property type="entry name" value="CLS_N"/>
</dbReference>
<evidence type="ECO:0000259" key="8">
    <source>
        <dbReference type="Pfam" id="PF13396"/>
    </source>
</evidence>
<dbReference type="RefSeq" id="WP_113979319.1">
    <property type="nucleotide sequence ID" value="NZ_QMEY01000001.1"/>
</dbReference>
<proteinExistence type="predicted"/>